<keyword evidence="1" id="KW-0472">Membrane</keyword>
<evidence type="ECO:0000313" key="2">
    <source>
        <dbReference type="EMBL" id="MDO7868886.1"/>
    </source>
</evidence>
<name>A0ABT9B207_9ACTN</name>
<proteinExistence type="predicted"/>
<organism evidence="2 3">
    <name type="scientific">Nocardioides jiangxiensis</name>
    <dbReference type="NCBI Taxonomy" id="3064524"/>
    <lineage>
        <taxon>Bacteria</taxon>
        <taxon>Bacillati</taxon>
        <taxon>Actinomycetota</taxon>
        <taxon>Actinomycetes</taxon>
        <taxon>Propionibacteriales</taxon>
        <taxon>Nocardioidaceae</taxon>
        <taxon>Nocardioides</taxon>
    </lineage>
</organism>
<dbReference type="RefSeq" id="WP_305028240.1">
    <property type="nucleotide sequence ID" value="NZ_JAUQTA010000001.1"/>
</dbReference>
<accession>A0ABT9B207</accession>
<gene>
    <name evidence="2" type="ORF">Q5722_10950</name>
</gene>
<sequence>MAQGSARYERSAAGMVGAMIVTLLVILAFVAFRALNREQLSVQPNQVDYLQVVKDLQGAGGVDPAYPERLPKGWIATRAVYNASNYAWELDVLTADGKYIGLRQAAVRDRDLLEDYGYDEVKQGPTVDIGAMVSPEWKSWSFKGHSGDTVYTTALGLQWGDEPNPARELGKGQTVLVFGSAPATVIRDFAASLVQDPRAS</sequence>
<keyword evidence="1" id="KW-1133">Transmembrane helix</keyword>
<keyword evidence="3" id="KW-1185">Reference proteome</keyword>
<evidence type="ECO:0000256" key="1">
    <source>
        <dbReference type="SAM" id="Phobius"/>
    </source>
</evidence>
<dbReference type="Proteomes" id="UP001233314">
    <property type="component" value="Unassembled WGS sequence"/>
</dbReference>
<comment type="caution">
    <text evidence="2">The sequence shown here is derived from an EMBL/GenBank/DDBJ whole genome shotgun (WGS) entry which is preliminary data.</text>
</comment>
<feature type="transmembrane region" description="Helical" evidence="1">
    <location>
        <begin position="12"/>
        <end position="35"/>
    </location>
</feature>
<dbReference type="InterPro" id="IPR025339">
    <property type="entry name" value="DUF4245"/>
</dbReference>
<dbReference type="EMBL" id="JAUQTA010000001">
    <property type="protein sequence ID" value="MDO7868886.1"/>
    <property type="molecule type" value="Genomic_DNA"/>
</dbReference>
<evidence type="ECO:0000313" key="3">
    <source>
        <dbReference type="Proteomes" id="UP001233314"/>
    </source>
</evidence>
<protein>
    <submittedName>
        <fullName evidence="2">DUF4245 family protein</fullName>
    </submittedName>
</protein>
<reference evidence="2 3" key="1">
    <citation type="submission" date="2023-07" db="EMBL/GenBank/DDBJ databases">
        <title>Nocardioides sp. nov WY-20 isolated from soil.</title>
        <authorList>
            <person name="Liu B."/>
            <person name="Wan Y."/>
        </authorList>
    </citation>
    <scope>NUCLEOTIDE SEQUENCE [LARGE SCALE GENOMIC DNA]</scope>
    <source>
        <strain evidence="2 3">WY-20</strain>
    </source>
</reference>
<dbReference type="Pfam" id="PF14030">
    <property type="entry name" value="DUF4245"/>
    <property type="match status" value="1"/>
</dbReference>
<keyword evidence="1" id="KW-0812">Transmembrane</keyword>